<feature type="transmembrane region" description="Helical" evidence="2">
    <location>
        <begin position="133"/>
        <end position="154"/>
    </location>
</feature>
<dbReference type="RefSeq" id="WP_089813214.1">
    <property type="nucleotide sequence ID" value="NZ_FOZK01000001.1"/>
</dbReference>
<feature type="transmembrane region" description="Helical" evidence="2">
    <location>
        <begin position="48"/>
        <end position="68"/>
    </location>
</feature>
<dbReference type="OrthoDB" id="82282at2157"/>
<feature type="transmembrane region" description="Helical" evidence="2">
    <location>
        <begin position="20"/>
        <end position="42"/>
    </location>
</feature>
<name>A0A1I6K724_9EURY</name>
<dbReference type="STRING" id="767519.SAMN05216559_0298"/>
<sequence>MENRRWLWALLPPQLRNLPADLATVVVLTLATVLAATLPVVAETPLRVVLGLPYVLFLPGYALVAALFPEAGPDRVEKPADDSGDTDDEETDGWVATGAWGESSADDDHSGTDGSTTGPSGVADAGIDGIERVALAFGTSIAVVPLVGLVLNFTPWGIRLVPILVAVSGVTLACTAVAARRRWALPADERFRVPYRQWYRAARDELFAPETRTDGALNVLLALSMLVAVASVGYAVAVPKEGESFSEFYLLTEGEDGELVADDYPTEFVRGEGQPLVVGIGNNEHEATTYTVVVQLQDVAVVDNETRVRERRELDRFGTRLAHNETWHQPYEVTPTMTGTRLRLQFLLYTDEAPANPRVENSYRDLHLWVNVTDGSAG</sequence>
<feature type="region of interest" description="Disordered" evidence="1">
    <location>
        <begin position="98"/>
        <end position="122"/>
    </location>
</feature>
<feature type="region of interest" description="Disordered" evidence="1">
    <location>
        <begin position="74"/>
        <end position="93"/>
    </location>
</feature>
<feature type="transmembrane region" description="Helical" evidence="2">
    <location>
        <begin position="160"/>
        <end position="179"/>
    </location>
</feature>
<dbReference type="Proteomes" id="UP000199062">
    <property type="component" value="Unassembled WGS sequence"/>
</dbReference>
<protein>
    <submittedName>
        <fullName evidence="4">Uncharacterized membrane protein</fullName>
    </submittedName>
</protein>
<evidence type="ECO:0000313" key="4">
    <source>
        <dbReference type="EMBL" id="SFR87029.1"/>
    </source>
</evidence>
<dbReference type="EMBL" id="FOZK01000001">
    <property type="protein sequence ID" value="SFR87029.1"/>
    <property type="molecule type" value="Genomic_DNA"/>
</dbReference>
<organism evidence="4 5">
    <name type="scientific">Halomicrobium zhouii</name>
    <dbReference type="NCBI Taxonomy" id="767519"/>
    <lineage>
        <taxon>Archaea</taxon>
        <taxon>Methanobacteriati</taxon>
        <taxon>Methanobacteriota</taxon>
        <taxon>Stenosarchaea group</taxon>
        <taxon>Halobacteria</taxon>
        <taxon>Halobacteriales</taxon>
        <taxon>Haloarculaceae</taxon>
        <taxon>Halomicrobium</taxon>
    </lineage>
</organism>
<proteinExistence type="predicted"/>
<feature type="domain" description="DUF1616" evidence="3">
    <location>
        <begin position="25"/>
        <end position="371"/>
    </location>
</feature>
<evidence type="ECO:0000256" key="1">
    <source>
        <dbReference type="SAM" id="MobiDB-lite"/>
    </source>
</evidence>
<dbReference type="InterPro" id="IPR011674">
    <property type="entry name" value="DUF1616"/>
</dbReference>
<accession>A0A1I6K724</accession>
<gene>
    <name evidence="4" type="ORF">SAMN05216559_0298</name>
</gene>
<dbReference type="AlphaFoldDB" id="A0A1I6K724"/>
<keyword evidence="2" id="KW-0472">Membrane</keyword>
<feature type="compositionally biased region" description="Low complexity" evidence="1">
    <location>
        <begin position="112"/>
        <end position="121"/>
    </location>
</feature>
<evidence type="ECO:0000256" key="2">
    <source>
        <dbReference type="SAM" id="Phobius"/>
    </source>
</evidence>
<keyword evidence="2" id="KW-1133">Transmembrane helix</keyword>
<feature type="transmembrane region" description="Helical" evidence="2">
    <location>
        <begin position="216"/>
        <end position="237"/>
    </location>
</feature>
<evidence type="ECO:0000259" key="3">
    <source>
        <dbReference type="Pfam" id="PF07760"/>
    </source>
</evidence>
<reference evidence="4 5" key="1">
    <citation type="submission" date="2016-10" db="EMBL/GenBank/DDBJ databases">
        <authorList>
            <person name="de Groot N.N."/>
        </authorList>
    </citation>
    <scope>NUCLEOTIDE SEQUENCE [LARGE SCALE GENOMIC DNA]</scope>
    <source>
        <strain evidence="4 5">CGMCC 1.10457</strain>
    </source>
</reference>
<keyword evidence="5" id="KW-1185">Reference proteome</keyword>
<evidence type="ECO:0000313" key="5">
    <source>
        <dbReference type="Proteomes" id="UP000199062"/>
    </source>
</evidence>
<dbReference type="Pfam" id="PF07760">
    <property type="entry name" value="DUF1616"/>
    <property type="match status" value="1"/>
</dbReference>
<keyword evidence="2" id="KW-0812">Transmembrane</keyword>
<feature type="compositionally biased region" description="Acidic residues" evidence="1">
    <location>
        <begin position="82"/>
        <end position="92"/>
    </location>
</feature>